<dbReference type="AlphaFoldDB" id="A0AAV2N689"/>
<evidence type="ECO:0000259" key="1">
    <source>
        <dbReference type="PROSITE" id="PS50405"/>
    </source>
</evidence>
<dbReference type="SUPFAM" id="SSF47616">
    <property type="entry name" value="GST C-terminal domain-like"/>
    <property type="match status" value="1"/>
</dbReference>
<feature type="domain" description="GST C-terminal" evidence="1">
    <location>
        <begin position="1"/>
        <end position="90"/>
    </location>
</feature>
<proteinExistence type="predicted"/>
<dbReference type="GO" id="GO:0006414">
    <property type="term" value="P:translational elongation"/>
    <property type="evidence" value="ECO:0007669"/>
    <property type="project" value="TreeGrafter"/>
</dbReference>
<organism evidence="2 3">
    <name type="scientific">Lasius platythorax</name>
    <dbReference type="NCBI Taxonomy" id="488582"/>
    <lineage>
        <taxon>Eukaryota</taxon>
        <taxon>Metazoa</taxon>
        <taxon>Ecdysozoa</taxon>
        <taxon>Arthropoda</taxon>
        <taxon>Hexapoda</taxon>
        <taxon>Insecta</taxon>
        <taxon>Pterygota</taxon>
        <taxon>Neoptera</taxon>
        <taxon>Endopterygota</taxon>
        <taxon>Hymenoptera</taxon>
        <taxon>Apocrita</taxon>
        <taxon>Aculeata</taxon>
        <taxon>Formicoidea</taxon>
        <taxon>Formicidae</taxon>
        <taxon>Formicinae</taxon>
        <taxon>Lasius</taxon>
        <taxon>Lasius</taxon>
    </lineage>
</organism>
<protein>
    <recommendedName>
        <fullName evidence="1">GST C-terminal domain-containing protein</fullName>
    </recommendedName>
</protein>
<reference evidence="2" key="1">
    <citation type="submission" date="2024-04" db="EMBL/GenBank/DDBJ databases">
        <authorList>
            <consortium name="Molecular Ecology Group"/>
        </authorList>
    </citation>
    <scope>NUCLEOTIDE SEQUENCE</scope>
</reference>
<evidence type="ECO:0000313" key="3">
    <source>
        <dbReference type="Proteomes" id="UP001497644"/>
    </source>
</evidence>
<dbReference type="GO" id="GO:0005737">
    <property type="term" value="C:cytoplasm"/>
    <property type="evidence" value="ECO:0007669"/>
    <property type="project" value="TreeGrafter"/>
</dbReference>
<dbReference type="InterPro" id="IPR036282">
    <property type="entry name" value="Glutathione-S-Trfase_C_sf"/>
</dbReference>
<dbReference type="EMBL" id="OZ034833">
    <property type="protein sequence ID" value="CAL1674923.1"/>
    <property type="molecule type" value="Genomic_DNA"/>
</dbReference>
<dbReference type="InterPro" id="IPR050802">
    <property type="entry name" value="EF-GSTs"/>
</dbReference>
<dbReference type="InterPro" id="IPR004046">
    <property type="entry name" value="GST_C"/>
</dbReference>
<gene>
    <name evidence="2" type="ORF">LPLAT_LOCUS1448</name>
</gene>
<dbReference type="GO" id="GO:0005634">
    <property type="term" value="C:nucleus"/>
    <property type="evidence" value="ECO:0007669"/>
    <property type="project" value="TreeGrafter"/>
</dbReference>
<dbReference type="Pfam" id="PF00043">
    <property type="entry name" value="GST_C"/>
    <property type="match status" value="1"/>
</dbReference>
<evidence type="ECO:0000313" key="2">
    <source>
        <dbReference type="EMBL" id="CAL1674923.1"/>
    </source>
</evidence>
<dbReference type="PROSITE" id="PS50405">
    <property type="entry name" value="GST_CTER"/>
    <property type="match status" value="1"/>
</dbReference>
<dbReference type="Gene3D" id="1.20.1050.10">
    <property type="match status" value="1"/>
</dbReference>
<dbReference type="InterPro" id="IPR010987">
    <property type="entry name" value="Glutathione-S-Trfase_C-like"/>
</dbReference>
<sequence length="93" mass="10745">MKANAKVSKEDLLSALKTLDNTLHTKTYLIGERISLADISVFIALLPLYEYVLDPHHRKQYTNLNRWFSTILNQPQVKSVVKNFTFCTKAVNY</sequence>
<dbReference type="CDD" id="cd03181">
    <property type="entry name" value="GST_C_EF1Bgamma_like"/>
    <property type="match status" value="1"/>
</dbReference>
<keyword evidence="3" id="KW-1185">Reference proteome</keyword>
<dbReference type="PANTHER" id="PTHR43986:SF1">
    <property type="entry name" value="ELONGATION FACTOR 1-GAMMA"/>
    <property type="match status" value="1"/>
</dbReference>
<name>A0AAV2N689_9HYME</name>
<dbReference type="Proteomes" id="UP001497644">
    <property type="component" value="Chromosome 10"/>
</dbReference>
<accession>A0AAV2N689</accession>
<dbReference type="PANTHER" id="PTHR43986">
    <property type="entry name" value="ELONGATION FACTOR 1-GAMMA"/>
    <property type="match status" value="1"/>
</dbReference>